<protein>
    <submittedName>
        <fullName evidence="1">Uncharacterized protein</fullName>
    </submittedName>
</protein>
<dbReference type="Proteomes" id="UP001519460">
    <property type="component" value="Unassembled WGS sequence"/>
</dbReference>
<keyword evidence="2" id="KW-1185">Reference proteome</keyword>
<accession>A0ABD0LPH0</accession>
<sequence>MEMNTSYFCGGLQELETRSTFMFPKEYMEMNEPPDHLQNDGNWSSRVNIKVKYETDLTYSSCFYGKCQHVLYLSPSQGFELVFLWGTPGTGETHDQTCIEDKDMKTCNQVETTSVWLQSLQSIESVFWKNEIKITPVRQTSRYRNCSRKLH</sequence>
<dbReference type="EMBL" id="JACVVK020000033">
    <property type="protein sequence ID" value="KAK7501232.1"/>
    <property type="molecule type" value="Genomic_DNA"/>
</dbReference>
<proteinExistence type="predicted"/>
<dbReference type="AlphaFoldDB" id="A0ABD0LPH0"/>
<evidence type="ECO:0000313" key="2">
    <source>
        <dbReference type="Proteomes" id="UP001519460"/>
    </source>
</evidence>
<organism evidence="1 2">
    <name type="scientific">Batillaria attramentaria</name>
    <dbReference type="NCBI Taxonomy" id="370345"/>
    <lineage>
        <taxon>Eukaryota</taxon>
        <taxon>Metazoa</taxon>
        <taxon>Spiralia</taxon>
        <taxon>Lophotrochozoa</taxon>
        <taxon>Mollusca</taxon>
        <taxon>Gastropoda</taxon>
        <taxon>Caenogastropoda</taxon>
        <taxon>Sorbeoconcha</taxon>
        <taxon>Cerithioidea</taxon>
        <taxon>Batillariidae</taxon>
        <taxon>Batillaria</taxon>
    </lineage>
</organism>
<gene>
    <name evidence="1" type="ORF">BaRGS_00007717</name>
</gene>
<evidence type="ECO:0000313" key="1">
    <source>
        <dbReference type="EMBL" id="KAK7501232.1"/>
    </source>
</evidence>
<comment type="caution">
    <text evidence="1">The sequence shown here is derived from an EMBL/GenBank/DDBJ whole genome shotgun (WGS) entry which is preliminary data.</text>
</comment>
<reference evidence="1 2" key="1">
    <citation type="journal article" date="2023" name="Sci. Data">
        <title>Genome assembly of the Korean intertidal mud-creeper Batillaria attramentaria.</title>
        <authorList>
            <person name="Patra A.K."/>
            <person name="Ho P.T."/>
            <person name="Jun S."/>
            <person name="Lee S.J."/>
            <person name="Kim Y."/>
            <person name="Won Y.J."/>
        </authorList>
    </citation>
    <scope>NUCLEOTIDE SEQUENCE [LARGE SCALE GENOMIC DNA]</scope>
    <source>
        <strain evidence="1">Wonlab-2016</strain>
    </source>
</reference>
<name>A0ABD0LPH0_9CAEN</name>